<keyword evidence="4 12" id="KW-0732">Signal</keyword>
<keyword evidence="2" id="KW-0245">EGF-like domain</keyword>
<evidence type="ECO:0000256" key="12">
    <source>
        <dbReference type="SAM" id="SignalP"/>
    </source>
</evidence>
<comment type="subcellular location">
    <subcellularLocation>
        <location evidence="1">Membrane</location>
        <topology evidence="1">Single-pass membrane protein</topology>
    </subcellularLocation>
</comment>
<dbReference type="FunFam" id="2.120.10.30:FF:000241">
    <property type="entry name" value="Low-density lipoprotein receptor-related protein 6"/>
    <property type="match status" value="1"/>
</dbReference>
<dbReference type="InterPro" id="IPR036772">
    <property type="entry name" value="SRCR-like_dom_sf"/>
</dbReference>
<comment type="caution">
    <text evidence="10">Lacks conserved residue(s) required for the propagation of feature annotation.</text>
</comment>
<evidence type="ECO:0000313" key="14">
    <source>
        <dbReference type="Proteomes" id="UP001165740"/>
    </source>
</evidence>
<feature type="repeat" description="LDL-receptor class B" evidence="11">
    <location>
        <begin position="772"/>
        <end position="815"/>
    </location>
</feature>
<dbReference type="PRINTS" id="PR00258">
    <property type="entry name" value="SPERACTRCPTR"/>
</dbReference>
<keyword evidence="8 10" id="KW-1015">Disulfide bond</keyword>
<dbReference type="SMART" id="SM00135">
    <property type="entry name" value="LY"/>
    <property type="match status" value="10"/>
</dbReference>
<dbReference type="InterPro" id="IPR001190">
    <property type="entry name" value="SRCR"/>
</dbReference>
<keyword evidence="7" id="KW-0472">Membrane</keyword>
<reference evidence="15" key="1">
    <citation type="submission" date="2025-08" db="UniProtKB">
        <authorList>
            <consortium name="RefSeq"/>
        </authorList>
    </citation>
    <scope>IDENTIFICATION</scope>
</reference>
<evidence type="ECO:0000256" key="10">
    <source>
        <dbReference type="PROSITE-ProRule" id="PRU00196"/>
    </source>
</evidence>
<dbReference type="SUPFAM" id="SSF63825">
    <property type="entry name" value="YWTD domain"/>
    <property type="match status" value="1"/>
</dbReference>
<dbReference type="PROSITE" id="PS51120">
    <property type="entry name" value="LDLRB"/>
    <property type="match status" value="3"/>
</dbReference>
<evidence type="ECO:0000256" key="11">
    <source>
        <dbReference type="PROSITE-ProRule" id="PRU00461"/>
    </source>
</evidence>
<keyword evidence="3" id="KW-0812">Transmembrane</keyword>
<evidence type="ECO:0000259" key="13">
    <source>
        <dbReference type="PROSITE" id="PS50287"/>
    </source>
</evidence>
<dbReference type="Gene3D" id="2.120.10.30">
    <property type="entry name" value="TolB, C-terminal domain"/>
    <property type="match status" value="2"/>
</dbReference>
<keyword evidence="5" id="KW-0677">Repeat</keyword>
<dbReference type="OMA" id="CEFPGWQ"/>
<dbReference type="InterPro" id="IPR050778">
    <property type="entry name" value="Cueball_EGF_LRP_Nidogen"/>
</dbReference>
<dbReference type="OrthoDB" id="536948at2759"/>
<evidence type="ECO:0000256" key="7">
    <source>
        <dbReference type="ARBA" id="ARBA00023136"/>
    </source>
</evidence>
<evidence type="ECO:0000256" key="1">
    <source>
        <dbReference type="ARBA" id="ARBA00004167"/>
    </source>
</evidence>
<evidence type="ECO:0000256" key="4">
    <source>
        <dbReference type="ARBA" id="ARBA00022729"/>
    </source>
</evidence>
<dbReference type="Gene3D" id="3.10.250.10">
    <property type="entry name" value="SRCR-like domain"/>
    <property type="match status" value="2"/>
</dbReference>
<keyword evidence="6" id="KW-1133">Transmembrane helix</keyword>
<dbReference type="PROSITE" id="PS50287">
    <property type="entry name" value="SRCR_2"/>
    <property type="match status" value="2"/>
</dbReference>
<dbReference type="GO" id="GO:0016020">
    <property type="term" value="C:membrane"/>
    <property type="evidence" value="ECO:0007669"/>
    <property type="project" value="UniProtKB-SubCell"/>
</dbReference>
<feature type="repeat" description="LDL-receptor class B" evidence="11">
    <location>
        <begin position="375"/>
        <end position="418"/>
    </location>
</feature>
<name>A0A9W3BB28_BIOGL</name>
<evidence type="ECO:0000256" key="3">
    <source>
        <dbReference type="ARBA" id="ARBA00022692"/>
    </source>
</evidence>
<proteinExistence type="predicted"/>
<dbReference type="SUPFAM" id="SSF56487">
    <property type="entry name" value="SRCR-like"/>
    <property type="match status" value="2"/>
</dbReference>
<dbReference type="AlphaFoldDB" id="A0A9W3BB28"/>
<feature type="domain" description="SRCR" evidence="13">
    <location>
        <begin position="523"/>
        <end position="626"/>
    </location>
</feature>
<dbReference type="FunFam" id="3.10.250.10:FF:000016">
    <property type="entry name" value="Scavenger receptor cysteine-rich protein type 12"/>
    <property type="match status" value="2"/>
</dbReference>
<dbReference type="Pfam" id="PF00058">
    <property type="entry name" value="Ldl_recept_b"/>
    <property type="match status" value="2"/>
</dbReference>
<evidence type="ECO:0000256" key="8">
    <source>
        <dbReference type="ARBA" id="ARBA00023157"/>
    </source>
</evidence>
<dbReference type="PANTHER" id="PTHR46513">
    <property type="entry name" value="VITELLOGENIN RECEPTOR-LIKE PROTEIN-RELATED-RELATED"/>
    <property type="match status" value="1"/>
</dbReference>
<accession>A0A9W3BB28</accession>
<evidence type="ECO:0000256" key="2">
    <source>
        <dbReference type="ARBA" id="ARBA00022536"/>
    </source>
</evidence>
<evidence type="ECO:0000256" key="9">
    <source>
        <dbReference type="ARBA" id="ARBA00023180"/>
    </source>
</evidence>
<dbReference type="GeneID" id="106062861"/>
<feature type="signal peptide" evidence="12">
    <location>
        <begin position="1"/>
        <end position="24"/>
    </location>
</feature>
<dbReference type="Proteomes" id="UP001165740">
    <property type="component" value="Chromosome 9"/>
</dbReference>
<evidence type="ECO:0000313" key="15">
    <source>
        <dbReference type="RefSeq" id="XP_055896646.1"/>
    </source>
</evidence>
<keyword evidence="9" id="KW-0325">Glycoprotein</keyword>
<feature type="domain" description="SRCR" evidence="13">
    <location>
        <begin position="137"/>
        <end position="238"/>
    </location>
</feature>
<dbReference type="SUPFAM" id="SSF101898">
    <property type="entry name" value="NHL repeat"/>
    <property type="match status" value="1"/>
</dbReference>
<evidence type="ECO:0000256" key="5">
    <source>
        <dbReference type="ARBA" id="ARBA00022737"/>
    </source>
</evidence>
<dbReference type="Pfam" id="PF00530">
    <property type="entry name" value="SRCR"/>
    <property type="match status" value="2"/>
</dbReference>
<dbReference type="RefSeq" id="XP_055896646.1">
    <property type="nucleotide sequence ID" value="XM_056040671.1"/>
</dbReference>
<organism evidence="14 15">
    <name type="scientific">Biomphalaria glabrata</name>
    <name type="common">Bloodfluke planorb</name>
    <name type="synonym">Freshwater snail</name>
    <dbReference type="NCBI Taxonomy" id="6526"/>
    <lineage>
        <taxon>Eukaryota</taxon>
        <taxon>Metazoa</taxon>
        <taxon>Spiralia</taxon>
        <taxon>Lophotrochozoa</taxon>
        <taxon>Mollusca</taxon>
        <taxon>Gastropoda</taxon>
        <taxon>Heterobranchia</taxon>
        <taxon>Euthyneura</taxon>
        <taxon>Panpulmonata</taxon>
        <taxon>Hygrophila</taxon>
        <taxon>Lymnaeoidea</taxon>
        <taxon>Planorbidae</taxon>
        <taxon>Biomphalaria</taxon>
    </lineage>
</organism>
<feature type="chain" id="PRO_5040764709" evidence="12">
    <location>
        <begin position="25"/>
        <end position="903"/>
    </location>
</feature>
<dbReference type="SMART" id="SM00202">
    <property type="entry name" value="SR"/>
    <property type="match status" value="2"/>
</dbReference>
<keyword evidence="14" id="KW-1185">Reference proteome</keyword>
<dbReference type="InterPro" id="IPR011042">
    <property type="entry name" value="6-blade_b-propeller_TolB-like"/>
</dbReference>
<feature type="disulfide bond" evidence="10">
    <location>
        <begin position="593"/>
        <end position="603"/>
    </location>
</feature>
<dbReference type="PROSITE" id="PS00420">
    <property type="entry name" value="SRCR_1"/>
    <property type="match status" value="1"/>
</dbReference>
<evidence type="ECO:0000256" key="6">
    <source>
        <dbReference type="ARBA" id="ARBA00022989"/>
    </source>
</evidence>
<gene>
    <name evidence="15" type="primary">LOC106062861</name>
</gene>
<protein>
    <submittedName>
        <fullName evidence="15">Low-density lipoprotein receptor-related protein 4-like isoform X1</fullName>
    </submittedName>
</protein>
<sequence length="903" mass="100277">MFVSASVLLAVLLLTWTCISLAEAGPECYQCTAISDPQLCTQKVYCGFEEQCYTERIQLGSHGFYYNMGCIATNLCYSIDNNDVLVGKRFDLADQATSRRKRDPACKQCCREELCNLPLCSLPADTATIPPAADIYARLLGGKTPYEGTVEVFYGGRWGAICNDDWTHYDAQVFCNMLGYTGDGARAKNGSVINSDQSKVWRDQFECRGIESGLAQCVHGTWEMRDCENRQIAGAICSSESADDGSIFLLDSANNTMARMDLKTKSFTYIPMLGLYNPGPFDFDPVQGRIYFADQTYKQINSMKSDGTDIVNFRQLEQNSSPGKTKVDPINRMLFYTDYGLNVIASVNLDGSHFQNVISSGLDSPRGLTLNPKTRTIFWTDWGQNPRIESASYDGTNRQVLISTDIRWPNSIAIDLDNNRLYYVDGTLGKIESSDLSGNDRQILFRDNGAHFYGIDVFGGYIYYTDWARSMPMRLNKDGTGLTSLGAPSFLQLSDIKVYQYNKDTSGEATVSPSVLSPKQTFLHLVGDVDSTTGRVDIYINGQWGTVCADKWTDNEAMVACHMLGFDRSLAKASKLPPTSNKVGSNSLDSVQCNGTEDNIVFCNVSAQNWAVHDCSYEGAAGLECENLPPHEMPEPVLDHFILFNDVFEGVMVRMDIETFSYTTVPLQLTNFTPIALTFDPTLQQIYFSEVKNQTSVIRQTDLRGAWVSTLGYTPQGSVIDGMAFDNKRNMIFYTDAGNNRIVSISPDGSNLNVVGFNIEQPKGLALDTNAAVVYWTDCGSQAKIESANYDGTNRRTILAEDLQFPYGIALDVAAGQLYFCDAGTKTIEVVNIDGTRRKMLYKDFRSACYGLALTSQYIFYSDWTKMNVVRINRDGSNQTPAGPDSFSQVFDVYAFDSTFTKT</sequence>
<feature type="disulfide bond" evidence="10">
    <location>
        <begin position="207"/>
        <end position="217"/>
    </location>
</feature>
<feature type="repeat" description="LDL-receptor class B" evidence="11">
    <location>
        <begin position="332"/>
        <end position="374"/>
    </location>
</feature>
<dbReference type="InterPro" id="IPR000033">
    <property type="entry name" value="LDLR_classB_rpt"/>
</dbReference>
<dbReference type="CDD" id="cd00117">
    <property type="entry name" value="TFP"/>
    <property type="match status" value="1"/>
</dbReference>